<accession>A0ABQ6GWK7</accession>
<dbReference type="SUPFAM" id="SSF48452">
    <property type="entry name" value="TPR-like"/>
    <property type="match status" value="1"/>
</dbReference>
<dbReference type="Proteomes" id="UP001157186">
    <property type="component" value="Unassembled WGS sequence"/>
</dbReference>
<sequence length="646" mass="72780">MSLGLFNLFKLIPSLVLAVFLLISCKVYAEQANNTAINNGNFSQFVANVEKLQGQNLNQAFLKLDAQRSQLANLSVKNQLIFYRLLAEVYVEQAQYQKSKEVATQGISLAMTLASSDIVTAELLYARGFAVESLGNYQAARQDYLNGIEIADSLNDKKIVAMGLTNLGALDYLTEQFEHSLTMFNDALAIAKKLNDDELSGFVYSELGILYSLISQEDKSLIYYQKSYEHYLKAGKTFYAYNTLSNMASNHAASERYEEAIPLFKEVIDHAEQIGNDELISSAYSGMAWAQAKQKDSDPEASYHYMLLASQYAENAQQADFPIAHALDKGYLFKELGKTQEALESMLKAEQLLKQYNNHKQKMVSTISQLNVLYLKAELYHQLKEHKQAYLAQEQFLTIALALPEKSNFEEVEDLRMRYESEQADIEKKILEHQESVQTLKLSEAKSDAENRQLFSTTFAIVVLVLAWLLVKTLKGQKKLLIASRTDELTGVTNRRRLIELGEKFVKRAWLNKQPFSLIVLDIDDFKEINDSLGHKVGDQTLQQVAQVGQQLVGDKGVFGRLGGEEFIVLLPVTTIASAIELAELLRLTISRMQWAHNEIEKVTVSVGIASTVSSEIHGFDQLLQRADRLMYQAKRQGKNKVCSSE</sequence>
<dbReference type="CDD" id="cd01949">
    <property type="entry name" value="GGDEF"/>
    <property type="match status" value="1"/>
</dbReference>
<proteinExistence type="predicted"/>
<dbReference type="InterPro" id="IPR000160">
    <property type="entry name" value="GGDEF_dom"/>
</dbReference>
<dbReference type="Gene3D" id="1.25.40.10">
    <property type="entry name" value="Tetratricopeptide repeat domain"/>
    <property type="match status" value="2"/>
</dbReference>
<dbReference type="PANTHER" id="PTHR45138">
    <property type="entry name" value="REGULATORY COMPONENTS OF SENSORY TRANSDUCTION SYSTEM"/>
    <property type="match status" value="1"/>
</dbReference>
<reference evidence="4 5" key="1">
    <citation type="submission" date="2023-03" db="EMBL/GenBank/DDBJ databases">
        <title>Draft genome sequence of Thalassotalea insulae KCTC 62186T.</title>
        <authorList>
            <person name="Sawabe T."/>
        </authorList>
    </citation>
    <scope>NUCLEOTIDE SEQUENCE [LARGE SCALE GENOMIC DNA]</scope>
    <source>
        <strain evidence="4 5">KCTC 62186</strain>
    </source>
</reference>
<organism evidence="4 5">
    <name type="scientific">Thalassotalea insulae</name>
    <dbReference type="NCBI Taxonomy" id="2056778"/>
    <lineage>
        <taxon>Bacteria</taxon>
        <taxon>Pseudomonadati</taxon>
        <taxon>Pseudomonadota</taxon>
        <taxon>Gammaproteobacteria</taxon>
        <taxon>Alteromonadales</taxon>
        <taxon>Colwelliaceae</taxon>
        <taxon>Thalassotalea</taxon>
    </lineage>
</organism>
<dbReference type="Gene3D" id="3.30.70.270">
    <property type="match status" value="1"/>
</dbReference>
<dbReference type="NCBIfam" id="TIGR00254">
    <property type="entry name" value="GGDEF"/>
    <property type="match status" value="1"/>
</dbReference>
<evidence type="ECO:0000313" key="5">
    <source>
        <dbReference type="Proteomes" id="UP001157186"/>
    </source>
</evidence>
<gene>
    <name evidence="4" type="ORF">tinsulaeT_29240</name>
</gene>
<dbReference type="PANTHER" id="PTHR45138:SF9">
    <property type="entry name" value="DIGUANYLATE CYCLASE DGCM-RELATED"/>
    <property type="match status" value="1"/>
</dbReference>
<keyword evidence="5" id="KW-1185">Reference proteome</keyword>
<dbReference type="InterPro" id="IPR019734">
    <property type="entry name" value="TPR_rpt"/>
</dbReference>
<comment type="catalytic activity">
    <reaction evidence="2">
        <text>2 GTP = 3',3'-c-di-GMP + 2 diphosphate</text>
        <dbReference type="Rhea" id="RHEA:24898"/>
        <dbReference type="ChEBI" id="CHEBI:33019"/>
        <dbReference type="ChEBI" id="CHEBI:37565"/>
        <dbReference type="ChEBI" id="CHEBI:58805"/>
        <dbReference type="EC" id="2.7.7.65"/>
    </reaction>
</comment>
<dbReference type="SMART" id="SM00267">
    <property type="entry name" value="GGDEF"/>
    <property type="match status" value="1"/>
</dbReference>
<dbReference type="InterPro" id="IPR029787">
    <property type="entry name" value="Nucleotide_cyclase"/>
</dbReference>
<evidence type="ECO:0000256" key="2">
    <source>
        <dbReference type="ARBA" id="ARBA00034247"/>
    </source>
</evidence>
<dbReference type="SUPFAM" id="SSF55073">
    <property type="entry name" value="Nucleotide cyclase"/>
    <property type="match status" value="1"/>
</dbReference>
<dbReference type="PROSITE" id="PS50887">
    <property type="entry name" value="GGDEF"/>
    <property type="match status" value="1"/>
</dbReference>
<dbReference type="SMART" id="SM00028">
    <property type="entry name" value="TPR"/>
    <property type="match status" value="6"/>
</dbReference>
<dbReference type="EC" id="2.7.7.65" evidence="1"/>
<comment type="caution">
    <text evidence="4">The sequence shown here is derived from an EMBL/GenBank/DDBJ whole genome shotgun (WGS) entry which is preliminary data.</text>
</comment>
<feature type="domain" description="GGDEF" evidence="3">
    <location>
        <begin position="514"/>
        <end position="646"/>
    </location>
</feature>
<dbReference type="EMBL" id="BSST01000001">
    <property type="protein sequence ID" value="GLX79584.1"/>
    <property type="molecule type" value="Genomic_DNA"/>
</dbReference>
<evidence type="ECO:0000259" key="3">
    <source>
        <dbReference type="PROSITE" id="PS50887"/>
    </source>
</evidence>
<dbReference type="InterPro" id="IPR043128">
    <property type="entry name" value="Rev_trsase/Diguanyl_cyclase"/>
</dbReference>
<protein>
    <recommendedName>
        <fullName evidence="1">diguanylate cyclase</fullName>
        <ecNumber evidence="1">2.7.7.65</ecNumber>
    </recommendedName>
</protein>
<dbReference type="InterPro" id="IPR011990">
    <property type="entry name" value="TPR-like_helical_dom_sf"/>
</dbReference>
<name>A0ABQ6GWK7_9GAMM</name>
<dbReference type="InterPro" id="IPR050469">
    <property type="entry name" value="Diguanylate_Cyclase"/>
</dbReference>
<dbReference type="Pfam" id="PF00990">
    <property type="entry name" value="GGDEF"/>
    <property type="match status" value="1"/>
</dbReference>
<evidence type="ECO:0000313" key="4">
    <source>
        <dbReference type="EMBL" id="GLX79584.1"/>
    </source>
</evidence>
<evidence type="ECO:0000256" key="1">
    <source>
        <dbReference type="ARBA" id="ARBA00012528"/>
    </source>
</evidence>
<dbReference type="Pfam" id="PF13424">
    <property type="entry name" value="TPR_12"/>
    <property type="match status" value="2"/>
</dbReference>